<organism evidence="2 3">
    <name type="scientific">Chlorobium ferrooxidans DSM 13031</name>
    <dbReference type="NCBI Taxonomy" id="377431"/>
    <lineage>
        <taxon>Bacteria</taxon>
        <taxon>Pseudomonadati</taxon>
        <taxon>Chlorobiota</taxon>
        <taxon>Chlorobiia</taxon>
        <taxon>Chlorobiales</taxon>
        <taxon>Chlorobiaceae</taxon>
        <taxon>Chlorobium/Pelodictyon group</taxon>
        <taxon>Chlorobium</taxon>
    </lineage>
</organism>
<evidence type="ECO:0000313" key="2">
    <source>
        <dbReference type="EMBL" id="EAT59677.1"/>
    </source>
</evidence>
<dbReference type="EMBL" id="AASE01000002">
    <property type="protein sequence ID" value="EAT59677.1"/>
    <property type="molecule type" value="Genomic_DNA"/>
</dbReference>
<accession>Q0YU78</accession>
<evidence type="ECO:0008006" key="4">
    <source>
        <dbReference type="Google" id="ProtNLM"/>
    </source>
</evidence>
<proteinExistence type="predicted"/>
<sequence length="84" mass="8868">MKSSAKREQGKSPAAKTAAMPLGRVNYILIALGTLVIAASFGIMFLEKDVDGVFALFVSPVTLTAAYAGIAFAVLYRPKTKKSS</sequence>
<evidence type="ECO:0000256" key="1">
    <source>
        <dbReference type="SAM" id="Phobius"/>
    </source>
</evidence>
<keyword evidence="3" id="KW-1185">Reference proteome</keyword>
<keyword evidence="1" id="KW-0812">Transmembrane</keyword>
<reference evidence="2 3" key="1">
    <citation type="submission" date="2006-07" db="EMBL/GenBank/DDBJ databases">
        <title>Annotation of the draft genome assembly of Chlorobium ferroxidans DSM 13031.</title>
        <authorList>
            <consortium name="US DOE Joint Genome Institute (JGI-ORNL)"/>
            <person name="Larimer F."/>
            <person name="Land M."/>
            <person name="Hauser L."/>
        </authorList>
    </citation>
    <scope>NUCLEOTIDE SEQUENCE [LARGE SCALE GENOMIC DNA]</scope>
    <source>
        <strain evidence="2 3">DSM 13031</strain>
    </source>
</reference>
<feature type="transmembrane region" description="Helical" evidence="1">
    <location>
        <begin position="25"/>
        <end position="46"/>
    </location>
</feature>
<reference evidence="2 3" key="2">
    <citation type="submission" date="2006-07" db="EMBL/GenBank/DDBJ databases">
        <title>Sequencing of the draft genome and assembly of Chlorobium ferroxidans DSM 13031.</title>
        <authorList>
            <consortium name="US DOE Joint Genome Institute (JGI-PGF)"/>
            <person name="Copeland A."/>
            <person name="Lucas S."/>
            <person name="Lapidus A."/>
            <person name="Barry K."/>
            <person name="Glavina del Rio T."/>
            <person name="Dalin E."/>
            <person name="Tice H."/>
            <person name="Bruce D."/>
            <person name="Pitluck S."/>
            <person name="Richardson P."/>
        </authorList>
    </citation>
    <scope>NUCLEOTIDE SEQUENCE [LARGE SCALE GENOMIC DNA]</scope>
    <source>
        <strain evidence="2 3">DSM 13031</strain>
    </source>
</reference>
<keyword evidence="1" id="KW-0472">Membrane</keyword>
<gene>
    <name evidence="2" type="ORF">CferDRAFT_1684</name>
</gene>
<evidence type="ECO:0000313" key="3">
    <source>
        <dbReference type="Proteomes" id="UP000004162"/>
    </source>
</evidence>
<protein>
    <recommendedName>
        <fullName evidence="4">DUF3098 domain-containing protein</fullName>
    </recommendedName>
</protein>
<keyword evidence="1" id="KW-1133">Transmembrane helix</keyword>
<dbReference type="AlphaFoldDB" id="Q0YU78"/>
<feature type="transmembrane region" description="Helical" evidence="1">
    <location>
        <begin position="52"/>
        <end position="76"/>
    </location>
</feature>
<comment type="caution">
    <text evidence="2">The sequence shown here is derived from an EMBL/GenBank/DDBJ whole genome shotgun (WGS) entry which is preliminary data.</text>
</comment>
<name>Q0YU78_9CHLB</name>
<dbReference type="Proteomes" id="UP000004162">
    <property type="component" value="Unassembled WGS sequence"/>
</dbReference>